<dbReference type="OrthoDB" id="3824971at2"/>
<dbReference type="InterPro" id="IPR026467">
    <property type="entry name" value="Ser/Gly_Cys_C_dom"/>
</dbReference>
<sequence>MAWRVPERAARHQGVCMNEFGPYEIAYLCGGPERVAQTAVLVLYEKRRVRVSRGTHRVEAVRREADDPVQEAVLAEIPGTGRLLGQVLAAVAGTDEVRAVGDALREAGMLRRSRPTRAGKALRREAAEAAADDAGRLAALGPDGVEDAKMREILRTGDPKPIKLPRPPGRGHRNLESSTLSDTQYGGGGGTGGY</sequence>
<protein>
    <submittedName>
        <fullName evidence="2">TIGR04222 domain-containing membrane protein</fullName>
    </submittedName>
</protein>
<dbReference type="EMBL" id="SMKU01000338">
    <property type="protein sequence ID" value="TDD68532.1"/>
    <property type="molecule type" value="Genomic_DNA"/>
</dbReference>
<accession>A0A4R5AF15</accession>
<evidence type="ECO:0000313" key="2">
    <source>
        <dbReference type="EMBL" id="TDD68532.1"/>
    </source>
</evidence>
<name>A0A4R5AF15_9ACTN</name>
<dbReference type="AlphaFoldDB" id="A0A4R5AF15"/>
<organism evidence="2 3">
    <name type="scientific">Actinomadura rubrisoli</name>
    <dbReference type="NCBI Taxonomy" id="2530368"/>
    <lineage>
        <taxon>Bacteria</taxon>
        <taxon>Bacillati</taxon>
        <taxon>Actinomycetota</taxon>
        <taxon>Actinomycetes</taxon>
        <taxon>Streptosporangiales</taxon>
        <taxon>Thermomonosporaceae</taxon>
        <taxon>Actinomadura</taxon>
    </lineage>
</organism>
<dbReference type="RefSeq" id="WP_131902296.1">
    <property type="nucleotide sequence ID" value="NZ_SMKU01000338.1"/>
</dbReference>
<reference evidence="2 3" key="1">
    <citation type="submission" date="2019-03" db="EMBL/GenBank/DDBJ databases">
        <title>Draft genome sequences of novel Actinobacteria.</title>
        <authorList>
            <person name="Sahin N."/>
            <person name="Ay H."/>
            <person name="Saygin H."/>
        </authorList>
    </citation>
    <scope>NUCLEOTIDE SEQUENCE [LARGE SCALE GENOMIC DNA]</scope>
    <source>
        <strain evidence="2 3">H3C3</strain>
    </source>
</reference>
<dbReference type="NCBIfam" id="TIGR04222">
    <property type="entry name" value="near_uncomplex"/>
    <property type="match status" value="1"/>
</dbReference>
<feature type="compositionally biased region" description="Gly residues" evidence="1">
    <location>
        <begin position="185"/>
        <end position="194"/>
    </location>
</feature>
<comment type="caution">
    <text evidence="2">The sequence shown here is derived from an EMBL/GenBank/DDBJ whole genome shotgun (WGS) entry which is preliminary data.</text>
</comment>
<evidence type="ECO:0000313" key="3">
    <source>
        <dbReference type="Proteomes" id="UP000294513"/>
    </source>
</evidence>
<dbReference type="Proteomes" id="UP000294513">
    <property type="component" value="Unassembled WGS sequence"/>
</dbReference>
<keyword evidence="3" id="KW-1185">Reference proteome</keyword>
<evidence type="ECO:0000256" key="1">
    <source>
        <dbReference type="SAM" id="MobiDB-lite"/>
    </source>
</evidence>
<gene>
    <name evidence="2" type="ORF">E1298_38410</name>
</gene>
<proteinExistence type="predicted"/>
<feature type="region of interest" description="Disordered" evidence="1">
    <location>
        <begin position="154"/>
        <end position="194"/>
    </location>
</feature>